<name>A0A1G1X8A9_9BACT</name>
<evidence type="ECO:0000313" key="1">
    <source>
        <dbReference type="EMBL" id="OGY35587.1"/>
    </source>
</evidence>
<proteinExistence type="predicted"/>
<dbReference type="EMBL" id="MHHS01000048">
    <property type="protein sequence ID" value="OGY35587.1"/>
    <property type="molecule type" value="Genomic_DNA"/>
</dbReference>
<protein>
    <recommendedName>
        <fullName evidence="3">Type II toxin-antitoxin system RelE/ParE family toxin</fullName>
    </recommendedName>
</protein>
<evidence type="ECO:0008006" key="3">
    <source>
        <dbReference type="Google" id="ProtNLM"/>
    </source>
</evidence>
<comment type="caution">
    <text evidence="1">The sequence shown here is derived from an EMBL/GenBank/DDBJ whole genome shotgun (WGS) entry which is preliminary data.</text>
</comment>
<evidence type="ECO:0000313" key="2">
    <source>
        <dbReference type="Proteomes" id="UP000177941"/>
    </source>
</evidence>
<reference evidence="1 2" key="1">
    <citation type="journal article" date="2016" name="Nat. Commun.">
        <title>Thousands of microbial genomes shed light on interconnected biogeochemical processes in an aquifer system.</title>
        <authorList>
            <person name="Anantharaman K."/>
            <person name="Brown C.T."/>
            <person name="Hug L.A."/>
            <person name="Sharon I."/>
            <person name="Castelle C.J."/>
            <person name="Probst A.J."/>
            <person name="Thomas B.C."/>
            <person name="Singh A."/>
            <person name="Wilkins M.J."/>
            <person name="Karaoz U."/>
            <person name="Brodie E.L."/>
            <person name="Williams K.H."/>
            <person name="Hubbard S.S."/>
            <person name="Banfield J.F."/>
        </authorList>
    </citation>
    <scope>NUCLEOTIDE SEQUENCE [LARGE SCALE GENOMIC DNA]</scope>
</reference>
<dbReference type="AlphaFoldDB" id="A0A1G1X8A9"/>
<organism evidence="1 2">
    <name type="scientific">Candidatus Andersenbacteria bacterium RIFCSPHIGHO2_12_FULL_45_11b</name>
    <dbReference type="NCBI Taxonomy" id="1797282"/>
    <lineage>
        <taxon>Bacteria</taxon>
        <taxon>Candidatus Anderseniibacteriota</taxon>
    </lineage>
</organism>
<sequence length="112" mass="13358">MSRFKQLQEFQKEFSKLVRKYPSLPEDLKKLERLITLHPVGFGTNFATMHQTPEVKIIKARLACKSLRNRSVRVIYAYHEETITFVHIEIYFKGNKENEDRGRVERYLEGLE</sequence>
<gene>
    <name evidence="1" type="ORF">A3E36_00260</name>
</gene>
<dbReference type="Proteomes" id="UP000177941">
    <property type="component" value="Unassembled WGS sequence"/>
</dbReference>
<accession>A0A1G1X8A9</accession>